<evidence type="ECO:0000256" key="4">
    <source>
        <dbReference type="ARBA" id="ARBA00022746"/>
    </source>
</evidence>
<feature type="transmembrane region" description="Helical" evidence="8">
    <location>
        <begin position="33"/>
        <end position="55"/>
    </location>
</feature>
<evidence type="ECO:0000256" key="7">
    <source>
        <dbReference type="ARBA" id="ARBA00023235"/>
    </source>
</evidence>
<evidence type="ECO:0000313" key="11">
    <source>
        <dbReference type="Proteomes" id="UP000178107"/>
    </source>
</evidence>
<feature type="domain" description="Lycopene cyclase" evidence="9">
    <location>
        <begin position="144"/>
        <end position="233"/>
    </location>
</feature>
<evidence type="ECO:0000256" key="6">
    <source>
        <dbReference type="ARBA" id="ARBA00023136"/>
    </source>
</evidence>
<gene>
    <name evidence="10" type="ORF">A2838_02710</name>
</gene>
<keyword evidence="7" id="KW-0413">Isomerase</keyword>
<dbReference type="GO" id="GO:0016117">
    <property type="term" value="P:carotenoid biosynthetic process"/>
    <property type="evidence" value="ECO:0007669"/>
    <property type="project" value="UniProtKB-KW"/>
</dbReference>
<feature type="transmembrane region" description="Helical" evidence="8">
    <location>
        <begin position="6"/>
        <end position="26"/>
    </location>
</feature>
<protein>
    <recommendedName>
        <fullName evidence="9">Lycopene cyclase domain-containing protein</fullName>
    </recommendedName>
</protein>
<dbReference type="GO" id="GO:0045436">
    <property type="term" value="F:lycopene beta cyclase activity"/>
    <property type="evidence" value="ECO:0007669"/>
    <property type="project" value="UniProtKB-ARBA"/>
</dbReference>
<comment type="caution">
    <text evidence="10">The sequence shown here is derived from an EMBL/GenBank/DDBJ whole genome shotgun (WGS) entry which is preliminary data.</text>
</comment>
<name>A0A1G2SZZ2_9BACT</name>
<reference evidence="10 11" key="1">
    <citation type="journal article" date="2016" name="Nat. Commun.">
        <title>Thousands of microbial genomes shed light on interconnected biogeochemical processes in an aquifer system.</title>
        <authorList>
            <person name="Anantharaman K."/>
            <person name="Brown C.T."/>
            <person name="Hug L.A."/>
            <person name="Sharon I."/>
            <person name="Castelle C.J."/>
            <person name="Probst A.J."/>
            <person name="Thomas B.C."/>
            <person name="Singh A."/>
            <person name="Wilkins M.J."/>
            <person name="Karaoz U."/>
            <person name="Brodie E.L."/>
            <person name="Williams K.H."/>
            <person name="Hubbard S.S."/>
            <person name="Banfield J.F."/>
        </authorList>
    </citation>
    <scope>NUCLEOTIDE SEQUENCE [LARGE SCALE GENOMIC DNA]</scope>
</reference>
<evidence type="ECO:0000313" key="10">
    <source>
        <dbReference type="EMBL" id="OHA90607.1"/>
    </source>
</evidence>
<organism evidence="10 11">
    <name type="scientific">Candidatus Zambryskibacteria bacterium RIFCSPHIGHO2_01_FULL_46_25</name>
    <dbReference type="NCBI Taxonomy" id="1802738"/>
    <lineage>
        <taxon>Bacteria</taxon>
        <taxon>Candidatus Zambryskiibacteriota</taxon>
    </lineage>
</organism>
<keyword evidence="6 8" id="KW-0472">Membrane</keyword>
<accession>A0A1G2SZZ2</accession>
<feature type="transmembrane region" description="Helical" evidence="8">
    <location>
        <begin position="206"/>
        <end position="228"/>
    </location>
</feature>
<dbReference type="AlphaFoldDB" id="A0A1G2SZZ2"/>
<feature type="transmembrane region" description="Helical" evidence="8">
    <location>
        <begin position="129"/>
        <end position="157"/>
    </location>
</feature>
<keyword evidence="5 8" id="KW-1133">Transmembrane helix</keyword>
<dbReference type="GO" id="GO:0016872">
    <property type="term" value="F:intramolecular lyase activity"/>
    <property type="evidence" value="ECO:0007669"/>
    <property type="project" value="InterPro"/>
</dbReference>
<evidence type="ECO:0000256" key="1">
    <source>
        <dbReference type="ARBA" id="ARBA00004141"/>
    </source>
</evidence>
<dbReference type="Proteomes" id="UP000178107">
    <property type="component" value="Unassembled WGS sequence"/>
</dbReference>
<dbReference type="InterPro" id="IPR017825">
    <property type="entry name" value="Lycopene_cyclase_dom"/>
</dbReference>
<evidence type="ECO:0000256" key="3">
    <source>
        <dbReference type="ARBA" id="ARBA00022692"/>
    </source>
</evidence>
<feature type="domain" description="Lycopene cyclase" evidence="9">
    <location>
        <begin position="16"/>
        <end position="107"/>
    </location>
</feature>
<evidence type="ECO:0000256" key="8">
    <source>
        <dbReference type="SAM" id="Phobius"/>
    </source>
</evidence>
<keyword evidence="3 8" id="KW-0812">Transmembrane</keyword>
<evidence type="ECO:0000256" key="2">
    <source>
        <dbReference type="ARBA" id="ARBA00004829"/>
    </source>
</evidence>
<feature type="transmembrane region" description="Helical" evidence="8">
    <location>
        <begin position="169"/>
        <end position="194"/>
    </location>
</feature>
<feature type="transmembrane region" description="Helical" evidence="8">
    <location>
        <begin position="90"/>
        <end position="108"/>
    </location>
</feature>
<evidence type="ECO:0000259" key="9">
    <source>
        <dbReference type="Pfam" id="PF18916"/>
    </source>
</evidence>
<evidence type="ECO:0000256" key="5">
    <source>
        <dbReference type="ARBA" id="ARBA00022989"/>
    </source>
</evidence>
<comment type="pathway">
    <text evidence="2">Carotenoid biosynthesis.</text>
</comment>
<comment type="subcellular location">
    <subcellularLocation>
        <location evidence="1">Membrane</location>
        <topology evidence="1">Multi-pass membrane protein</topology>
    </subcellularLocation>
</comment>
<dbReference type="Pfam" id="PF18916">
    <property type="entry name" value="Lycopene_cyc"/>
    <property type="match status" value="2"/>
</dbReference>
<dbReference type="EMBL" id="MHVH01000003">
    <property type="protein sequence ID" value="OHA90607.1"/>
    <property type="molecule type" value="Genomic_DNA"/>
</dbReference>
<proteinExistence type="predicted"/>
<keyword evidence="4" id="KW-0125">Carotenoid biosynthesis</keyword>
<sequence>MDSLLGYEYLVGGIILAVIWLTFIFIRRDLLKVMLWSSFGYFGLFIVGLIILPILNNFIPADRAFNPGYWNPNSLWDLNKITGGAGLEDGFFMFFVGGIAAAAYEIFFRQKVREPKKHGYRLHALKVGIIAAAVFGLIIKINLIWPLIIFGFVTALAEVKERHDLWAHAVWGGIVFFVIYLVAFEAFNLIYPLFISNTYNLSNLSGLLFLGFPIEELLYALSFGMMWAPIYEYVTGARDTKIPLN</sequence>
<dbReference type="GO" id="GO:0016020">
    <property type="term" value="C:membrane"/>
    <property type="evidence" value="ECO:0007669"/>
    <property type="project" value="UniProtKB-SubCell"/>
</dbReference>